<dbReference type="Gene3D" id="3.90.470.20">
    <property type="entry name" value="4'-phosphopantetheinyl transferase domain"/>
    <property type="match status" value="1"/>
</dbReference>
<keyword evidence="2 8" id="KW-0808">Transferase</keyword>
<dbReference type="GO" id="GO:0006633">
    <property type="term" value="P:fatty acid biosynthetic process"/>
    <property type="evidence" value="ECO:0007669"/>
    <property type="project" value="UniProtKB-UniRule"/>
</dbReference>
<evidence type="ECO:0000256" key="5">
    <source>
        <dbReference type="ARBA" id="ARBA00022842"/>
    </source>
</evidence>
<dbReference type="NCBIfam" id="TIGR00516">
    <property type="entry name" value="acpS"/>
    <property type="match status" value="1"/>
</dbReference>
<keyword evidence="5 8" id="KW-0460">Magnesium</keyword>
<evidence type="ECO:0000259" key="9">
    <source>
        <dbReference type="Pfam" id="PF01648"/>
    </source>
</evidence>
<comment type="catalytic activity">
    <reaction evidence="8">
        <text>apo-[ACP] + CoA = holo-[ACP] + adenosine 3',5'-bisphosphate + H(+)</text>
        <dbReference type="Rhea" id="RHEA:12068"/>
        <dbReference type="Rhea" id="RHEA-COMP:9685"/>
        <dbReference type="Rhea" id="RHEA-COMP:9690"/>
        <dbReference type="ChEBI" id="CHEBI:15378"/>
        <dbReference type="ChEBI" id="CHEBI:29999"/>
        <dbReference type="ChEBI" id="CHEBI:57287"/>
        <dbReference type="ChEBI" id="CHEBI:58343"/>
        <dbReference type="ChEBI" id="CHEBI:64479"/>
        <dbReference type="EC" id="2.7.8.7"/>
    </reaction>
</comment>
<keyword evidence="7 8" id="KW-0275">Fatty acid biosynthesis</keyword>
<comment type="similarity">
    <text evidence="8">Belongs to the P-Pant transferase superfamily. AcpS family.</text>
</comment>
<dbReference type="InterPro" id="IPR008278">
    <property type="entry name" value="4-PPantetheinyl_Trfase_dom"/>
</dbReference>
<sequence length="131" mass="15081">MEIIGIGTDIIEIERIKDAINNVKTFKGRVFTKNEIEHVEKRKNPYPSYAGRFAAKEAVSKAVGTGFRGFNLVDIEIYNDELGKPYLKFYNDLEKIMEGVKFQISISHSKEYAVSTVILYKEDENKQRDII</sequence>
<dbReference type="GO" id="GO:0000287">
    <property type="term" value="F:magnesium ion binding"/>
    <property type="evidence" value="ECO:0007669"/>
    <property type="project" value="UniProtKB-UniRule"/>
</dbReference>
<comment type="cofactor">
    <cofactor evidence="8">
        <name>Mg(2+)</name>
        <dbReference type="ChEBI" id="CHEBI:18420"/>
    </cofactor>
</comment>
<comment type="subcellular location">
    <subcellularLocation>
        <location evidence="8">Cytoplasm</location>
    </subcellularLocation>
</comment>
<dbReference type="STRING" id="526218.Sterm_0264"/>
<name>D1AKY3_SEBTE</name>
<evidence type="ECO:0000313" key="10">
    <source>
        <dbReference type="EMBL" id="ACZ07149.1"/>
    </source>
</evidence>
<evidence type="ECO:0000256" key="8">
    <source>
        <dbReference type="HAMAP-Rule" id="MF_00101"/>
    </source>
</evidence>
<keyword evidence="6 8" id="KW-0443">Lipid metabolism</keyword>
<dbReference type="EC" id="2.7.8.7" evidence="8"/>
<evidence type="ECO:0000256" key="4">
    <source>
        <dbReference type="ARBA" id="ARBA00022832"/>
    </source>
</evidence>
<dbReference type="RefSeq" id="WP_012859748.1">
    <property type="nucleotide sequence ID" value="NC_013517.1"/>
</dbReference>
<dbReference type="GO" id="GO:0008897">
    <property type="term" value="F:holo-[acyl-carrier-protein] synthase activity"/>
    <property type="evidence" value="ECO:0007669"/>
    <property type="project" value="UniProtKB-UniRule"/>
</dbReference>
<feature type="binding site" evidence="8">
    <location>
        <position position="57"/>
    </location>
    <ligand>
        <name>Mg(2+)</name>
        <dbReference type="ChEBI" id="CHEBI:18420"/>
    </ligand>
</feature>
<gene>
    <name evidence="8" type="primary">acpS</name>
    <name evidence="10" type="ordered locus">Sterm_0264</name>
</gene>
<dbReference type="HAMAP" id="MF_00101">
    <property type="entry name" value="AcpS"/>
    <property type="match status" value="1"/>
</dbReference>
<reference evidence="11" key="1">
    <citation type="submission" date="2009-09" db="EMBL/GenBank/DDBJ databases">
        <title>The complete chromosome of Sebaldella termitidis ATCC 33386.</title>
        <authorList>
            <consortium name="US DOE Joint Genome Institute (JGI-PGF)"/>
            <person name="Lucas S."/>
            <person name="Copeland A."/>
            <person name="Lapidus A."/>
            <person name="Glavina del Rio T."/>
            <person name="Dalin E."/>
            <person name="Tice H."/>
            <person name="Bruce D."/>
            <person name="Goodwin L."/>
            <person name="Pitluck S."/>
            <person name="Kyrpides N."/>
            <person name="Mavromatis K."/>
            <person name="Ivanova N."/>
            <person name="Mikhailova N."/>
            <person name="Sims D."/>
            <person name="Meincke L."/>
            <person name="Brettin T."/>
            <person name="Detter J.C."/>
            <person name="Han C."/>
            <person name="Larimer F."/>
            <person name="Land M."/>
            <person name="Hauser L."/>
            <person name="Markowitz V."/>
            <person name="Cheng J.F."/>
            <person name="Hugenholtz P."/>
            <person name="Woyke T."/>
            <person name="Wu D."/>
            <person name="Eisen J.A."/>
        </authorList>
    </citation>
    <scope>NUCLEOTIDE SEQUENCE [LARGE SCALE GENOMIC DNA]</scope>
    <source>
        <strain evidence="11">ATCC 33386 / NCTC 11300</strain>
    </source>
</reference>
<dbReference type="KEGG" id="str:Sterm_0264"/>
<organism evidence="10 11">
    <name type="scientific">Sebaldella termitidis (strain ATCC 33386 / NCTC 11300)</name>
    <dbReference type="NCBI Taxonomy" id="526218"/>
    <lineage>
        <taxon>Bacteria</taxon>
        <taxon>Fusobacteriati</taxon>
        <taxon>Fusobacteriota</taxon>
        <taxon>Fusobacteriia</taxon>
        <taxon>Fusobacteriales</taxon>
        <taxon>Leptotrichiaceae</taxon>
        <taxon>Sebaldella</taxon>
    </lineage>
</organism>
<dbReference type="Proteomes" id="UP000000845">
    <property type="component" value="Chromosome"/>
</dbReference>
<evidence type="ECO:0000256" key="3">
    <source>
        <dbReference type="ARBA" id="ARBA00022723"/>
    </source>
</evidence>
<evidence type="ECO:0000256" key="6">
    <source>
        <dbReference type="ARBA" id="ARBA00023098"/>
    </source>
</evidence>
<dbReference type="EMBL" id="CP001739">
    <property type="protein sequence ID" value="ACZ07149.1"/>
    <property type="molecule type" value="Genomic_DNA"/>
</dbReference>
<evidence type="ECO:0000256" key="2">
    <source>
        <dbReference type="ARBA" id="ARBA00022679"/>
    </source>
</evidence>
<keyword evidence="8" id="KW-0963">Cytoplasm</keyword>
<dbReference type="Pfam" id="PF01648">
    <property type="entry name" value="ACPS"/>
    <property type="match status" value="1"/>
</dbReference>
<dbReference type="SUPFAM" id="SSF56214">
    <property type="entry name" value="4'-phosphopantetheinyl transferase"/>
    <property type="match status" value="1"/>
</dbReference>
<dbReference type="AlphaFoldDB" id="D1AKY3"/>
<dbReference type="InterPro" id="IPR002582">
    <property type="entry name" value="ACPS"/>
</dbReference>
<keyword evidence="11" id="KW-1185">Reference proteome</keyword>
<evidence type="ECO:0000256" key="1">
    <source>
        <dbReference type="ARBA" id="ARBA00022516"/>
    </source>
</evidence>
<keyword evidence="3 8" id="KW-0479">Metal-binding</keyword>
<evidence type="ECO:0000256" key="7">
    <source>
        <dbReference type="ARBA" id="ARBA00023160"/>
    </source>
</evidence>
<reference evidence="10 11" key="2">
    <citation type="journal article" date="2010" name="Stand. Genomic Sci.">
        <title>Complete genome sequence of Sebaldella termitidis type strain (NCTC 11300).</title>
        <authorList>
            <person name="Harmon-Smith M."/>
            <person name="Celia L."/>
            <person name="Chertkov O."/>
            <person name="Lapidus A."/>
            <person name="Copeland A."/>
            <person name="Glavina Del Rio T."/>
            <person name="Nolan M."/>
            <person name="Lucas S."/>
            <person name="Tice H."/>
            <person name="Cheng J.F."/>
            <person name="Han C."/>
            <person name="Detter J.C."/>
            <person name="Bruce D."/>
            <person name="Goodwin L."/>
            <person name="Pitluck S."/>
            <person name="Pati A."/>
            <person name="Liolios K."/>
            <person name="Ivanova N."/>
            <person name="Mavromatis K."/>
            <person name="Mikhailova N."/>
            <person name="Chen A."/>
            <person name="Palaniappan K."/>
            <person name="Land M."/>
            <person name="Hauser L."/>
            <person name="Chang Y.J."/>
            <person name="Jeffries C.D."/>
            <person name="Brettin T."/>
            <person name="Goker M."/>
            <person name="Beck B."/>
            <person name="Bristow J."/>
            <person name="Eisen J.A."/>
            <person name="Markowitz V."/>
            <person name="Hugenholtz P."/>
            <person name="Kyrpides N.C."/>
            <person name="Klenk H.P."/>
            <person name="Chen F."/>
        </authorList>
    </citation>
    <scope>NUCLEOTIDE SEQUENCE [LARGE SCALE GENOMIC DNA]</scope>
    <source>
        <strain evidence="11">ATCC 33386 / NCTC 11300</strain>
    </source>
</reference>
<keyword evidence="1 8" id="KW-0444">Lipid biosynthesis</keyword>
<dbReference type="InterPro" id="IPR004568">
    <property type="entry name" value="Ppantetheine-prot_Trfase_dom"/>
</dbReference>
<feature type="binding site" evidence="8">
    <location>
        <position position="9"/>
    </location>
    <ligand>
        <name>Mg(2+)</name>
        <dbReference type="ChEBI" id="CHEBI:18420"/>
    </ligand>
</feature>
<dbReference type="NCBIfam" id="TIGR00556">
    <property type="entry name" value="pantethn_trn"/>
    <property type="match status" value="1"/>
</dbReference>
<dbReference type="GO" id="GO:0005737">
    <property type="term" value="C:cytoplasm"/>
    <property type="evidence" value="ECO:0007669"/>
    <property type="project" value="UniProtKB-SubCell"/>
</dbReference>
<protein>
    <recommendedName>
        <fullName evidence="8">Holo-[acyl-carrier-protein] synthase</fullName>
        <shortName evidence="8">Holo-ACP synthase</shortName>
        <ecNumber evidence="8">2.7.8.7</ecNumber>
    </recommendedName>
    <alternativeName>
        <fullName evidence="8">4'-phosphopantetheinyl transferase AcpS</fullName>
    </alternativeName>
</protein>
<dbReference type="HOGENOM" id="CLU_089696_0_2_0"/>
<dbReference type="eggNOG" id="COG0736">
    <property type="taxonomic scope" value="Bacteria"/>
</dbReference>
<comment type="function">
    <text evidence="8">Transfers the 4'-phosphopantetheine moiety from coenzyme A to a Ser of acyl-carrier-protein.</text>
</comment>
<feature type="domain" description="4'-phosphopantetheinyl transferase" evidence="9">
    <location>
        <begin position="5"/>
        <end position="97"/>
    </location>
</feature>
<keyword evidence="4 8" id="KW-0276">Fatty acid metabolism</keyword>
<dbReference type="InterPro" id="IPR037143">
    <property type="entry name" value="4-PPantetheinyl_Trfase_dom_sf"/>
</dbReference>
<evidence type="ECO:0000313" key="11">
    <source>
        <dbReference type="Proteomes" id="UP000000845"/>
    </source>
</evidence>
<accession>D1AKY3</accession>
<proteinExistence type="inferred from homology"/>